<dbReference type="GO" id="GO:0003723">
    <property type="term" value="F:RNA binding"/>
    <property type="evidence" value="ECO:0007669"/>
    <property type="project" value="TreeGrafter"/>
</dbReference>
<dbReference type="AlphaFoldDB" id="A0A812VWB1"/>
<dbReference type="OrthoDB" id="442982at2759"/>
<dbReference type="PANTHER" id="PTHR18934">
    <property type="entry name" value="ATP-DEPENDENT RNA HELICASE"/>
    <property type="match status" value="1"/>
</dbReference>
<dbReference type="InterPro" id="IPR011709">
    <property type="entry name" value="DEAD-box_helicase_OB_fold"/>
</dbReference>
<proteinExistence type="predicted"/>
<gene>
    <name evidence="2" type="ORF">SPIL2461_LOCUS17009</name>
</gene>
<feature type="domain" description="DEAD-box helicase OB fold" evidence="1">
    <location>
        <begin position="103"/>
        <end position="176"/>
    </location>
</feature>
<dbReference type="Proteomes" id="UP000649617">
    <property type="component" value="Unassembled WGS sequence"/>
</dbReference>
<feature type="non-terminal residue" evidence="2">
    <location>
        <position position="291"/>
    </location>
</feature>
<evidence type="ECO:0000259" key="1">
    <source>
        <dbReference type="Pfam" id="PF07717"/>
    </source>
</evidence>
<dbReference type="Pfam" id="PF07717">
    <property type="entry name" value="OB_NTP_bind"/>
    <property type="match status" value="1"/>
</dbReference>
<evidence type="ECO:0000313" key="3">
    <source>
        <dbReference type="Proteomes" id="UP000649617"/>
    </source>
</evidence>
<reference evidence="2" key="1">
    <citation type="submission" date="2021-02" db="EMBL/GenBank/DDBJ databases">
        <authorList>
            <person name="Dougan E. K."/>
            <person name="Rhodes N."/>
            <person name="Thang M."/>
            <person name="Chan C."/>
        </authorList>
    </citation>
    <scope>NUCLEOTIDE SEQUENCE</scope>
</reference>
<name>A0A812VWB1_SYMPI</name>
<evidence type="ECO:0000313" key="2">
    <source>
        <dbReference type="EMBL" id="CAE7641968.1"/>
    </source>
</evidence>
<dbReference type="GO" id="GO:0004386">
    <property type="term" value="F:helicase activity"/>
    <property type="evidence" value="ECO:0007669"/>
    <property type="project" value="TreeGrafter"/>
</dbReference>
<accession>A0A812VWB1</accession>
<comment type="caution">
    <text evidence="2">The sequence shown here is derived from an EMBL/GenBank/DDBJ whole genome shotgun (WGS) entry which is preliminary data.</text>
</comment>
<sequence>MITICASLGYKSPFLCPMGQEKDANLAKANLAKGSKSDLIALVNAYKGWKRGGVSFARQNFLSNETMDYIHRLREDLIAATKDVLHNVPEDHADPDLLADACRAVLTAGLYPNLARLRNRGKGNTLQGLPVVVHPGSVNSKEAWSQVAFYEVQETTERYMYDTTVVGLSPVLLFAPVLKEVHRKRSVVFELERAHVKVDVKVADALQSLRGLVSTFVDRSVGAAPNASMLDMASTLTQLVAEKVITVAGDEGDEEDGGSAVGDASEGTQNLLQSLRNGDLGNVEARILADI</sequence>
<dbReference type="PANTHER" id="PTHR18934:SF145">
    <property type="entry name" value="ATP-DEPENDENT RNA HELICASE DHX57-RELATED"/>
    <property type="match status" value="1"/>
</dbReference>
<organism evidence="2 3">
    <name type="scientific">Symbiodinium pilosum</name>
    <name type="common">Dinoflagellate</name>
    <dbReference type="NCBI Taxonomy" id="2952"/>
    <lineage>
        <taxon>Eukaryota</taxon>
        <taxon>Sar</taxon>
        <taxon>Alveolata</taxon>
        <taxon>Dinophyceae</taxon>
        <taxon>Suessiales</taxon>
        <taxon>Symbiodiniaceae</taxon>
        <taxon>Symbiodinium</taxon>
    </lineage>
</organism>
<keyword evidence="3" id="KW-1185">Reference proteome</keyword>
<dbReference type="EMBL" id="CAJNIZ010042877">
    <property type="protein sequence ID" value="CAE7641968.1"/>
    <property type="molecule type" value="Genomic_DNA"/>
</dbReference>
<protein>
    <recommendedName>
        <fullName evidence="1">DEAD-box helicase OB fold domain-containing protein</fullName>
    </recommendedName>
</protein>
<feature type="non-terminal residue" evidence="2">
    <location>
        <position position="1"/>
    </location>
</feature>